<evidence type="ECO:0000313" key="2">
    <source>
        <dbReference type="Proteomes" id="UP000191672"/>
    </source>
</evidence>
<accession>A0A1V6QKL2</accession>
<proteinExistence type="predicted"/>
<reference evidence="2" key="1">
    <citation type="journal article" date="2017" name="Nat. Microbiol.">
        <title>Global analysis of biosynthetic gene clusters reveals vast potential of secondary metabolite production in Penicillium species.</title>
        <authorList>
            <person name="Nielsen J.C."/>
            <person name="Grijseels S."/>
            <person name="Prigent S."/>
            <person name="Ji B."/>
            <person name="Dainat J."/>
            <person name="Nielsen K.F."/>
            <person name="Frisvad J.C."/>
            <person name="Workman M."/>
            <person name="Nielsen J."/>
        </authorList>
    </citation>
    <scope>NUCLEOTIDE SEQUENCE [LARGE SCALE GENOMIC DNA]</scope>
    <source>
        <strain evidence="2">IBT 31811</strain>
    </source>
</reference>
<gene>
    <name evidence="1" type="ORF">PENANT_c002G06885</name>
</gene>
<keyword evidence="2" id="KW-1185">Reference proteome</keyword>
<evidence type="ECO:0000313" key="1">
    <source>
        <dbReference type="EMBL" id="OQD89522.1"/>
    </source>
</evidence>
<protein>
    <submittedName>
        <fullName evidence="1">Uncharacterized protein</fullName>
    </submittedName>
</protein>
<dbReference type="AlphaFoldDB" id="A0A1V6QKL2"/>
<sequence length="46" mass="5019">MSFPASFMNGTAWFAEALKHAAYTITNCEYSSQEGTAGNSFEKFAC</sequence>
<dbReference type="Proteomes" id="UP000191672">
    <property type="component" value="Unassembled WGS sequence"/>
</dbReference>
<name>A0A1V6QKL2_9EURO</name>
<organism evidence="1 2">
    <name type="scientific">Penicillium antarcticum</name>
    <dbReference type="NCBI Taxonomy" id="416450"/>
    <lineage>
        <taxon>Eukaryota</taxon>
        <taxon>Fungi</taxon>
        <taxon>Dikarya</taxon>
        <taxon>Ascomycota</taxon>
        <taxon>Pezizomycotina</taxon>
        <taxon>Eurotiomycetes</taxon>
        <taxon>Eurotiomycetidae</taxon>
        <taxon>Eurotiales</taxon>
        <taxon>Aspergillaceae</taxon>
        <taxon>Penicillium</taxon>
    </lineage>
</organism>
<comment type="caution">
    <text evidence="1">The sequence shown here is derived from an EMBL/GenBank/DDBJ whole genome shotgun (WGS) entry which is preliminary data.</text>
</comment>
<dbReference type="EMBL" id="MDYN01000002">
    <property type="protein sequence ID" value="OQD89522.1"/>
    <property type="molecule type" value="Genomic_DNA"/>
</dbReference>